<evidence type="ECO:0000259" key="7">
    <source>
        <dbReference type="Pfam" id="PF04613"/>
    </source>
</evidence>
<protein>
    <submittedName>
        <fullName evidence="8">UDP-3-O-(3-hydroxymyristoyl)glucosamine N-acyltransferase</fullName>
    </submittedName>
</protein>
<accession>A0A8J7Y731</accession>
<gene>
    <name evidence="8" type="ORF">KTS45_14715</name>
</gene>
<dbReference type="InterPro" id="IPR001451">
    <property type="entry name" value="Hexapep"/>
</dbReference>
<keyword evidence="6" id="KW-0012">Acyltransferase</keyword>
<dbReference type="Pfam" id="PF04613">
    <property type="entry name" value="LpxD"/>
    <property type="match status" value="1"/>
</dbReference>
<dbReference type="SUPFAM" id="SSF51161">
    <property type="entry name" value="Trimeric LpxA-like enzymes"/>
    <property type="match status" value="1"/>
</dbReference>
<dbReference type="Gene3D" id="2.160.10.10">
    <property type="entry name" value="Hexapeptide repeat proteins"/>
    <property type="match status" value="1"/>
</dbReference>
<keyword evidence="4" id="KW-0677">Repeat</keyword>
<sequence>MTTAHSTTEIATELGLEHAGSATEVTGVDSLDRAGATDLAFSVYDEAAPLADSAAGAVICPPSVTDAAGKALIYADNPKLAFVEAVEAFFDSGSETGVHPTAVVEDGATIGENCTVGPHAYVADCVTIGDDCTVGTGTRIGGPGFGFVRDDEEALHRLPHQGTVRIEDGVEIGENCTVNRAVFEETVLHEGAKVSGQVHVAHHVHVGEDTTVAFGCGFAGGAVVGDRVTVHPHVSVATDVTVGDDAELAMNAAVLDDVARETTVAGSPAREIE</sequence>
<dbReference type="GO" id="GO:0009245">
    <property type="term" value="P:lipid A biosynthetic process"/>
    <property type="evidence" value="ECO:0007669"/>
    <property type="project" value="UniProtKB-KW"/>
</dbReference>
<evidence type="ECO:0000313" key="8">
    <source>
        <dbReference type="EMBL" id="MBV0925457.1"/>
    </source>
</evidence>
<comment type="caution">
    <text evidence="8">The sequence shown here is derived from an EMBL/GenBank/DDBJ whole genome shotgun (WGS) entry which is preliminary data.</text>
</comment>
<evidence type="ECO:0000313" key="9">
    <source>
        <dbReference type="Proteomes" id="UP000766550"/>
    </source>
</evidence>
<evidence type="ECO:0000256" key="5">
    <source>
        <dbReference type="ARBA" id="ARBA00023098"/>
    </source>
</evidence>
<keyword evidence="2" id="KW-0441">Lipid A biosynthesis</keyword>
<dbReference type="Proteomes" id="UP000766550">
    <property type="component" value="Unassembled WGS sequence"/>
</dbReference>
<dbReference type="AlphaFoldDB" id="A0A8J7Y731"/>
<keyword evidence="1" id="KW-0444">Lipid biosynthesis</keyword>
<evidence type="ECO:0000256" key="6">
    <source>
        <dbReference type="ARBA" id="ARBA00023315"/>
    </source>
</evidence>
<dbReference type="OrthoDB" id="30669at2157"/>
<dbReference type="InterPro" id="IPR011004">
    <property type="entry name" value="Trimer_LpxA-like_sf"/>
</dbReference>
<dbReference type="RefSeq" id="WP_162318283.1">
    <property type="nucleotide sequence ID" value="NZ_JAHQXF010000002.1"/>
</dbReference>
<dbReference type="GO" id="GO:0016020">
    <property type="term" value="C:membrane"/>
    <property type="evidence" value="ECO:0007669"/>
    <property type="project" value="GOC"/>
</dbReference>
<dbReference type="InterPro" id="IPR007691">
    <property type="entry name" value="LpxD"/>
</dbReference>
<evidence type="ECO:0000256" key="1">
    <source>
        <dbReference type="ARBA" id="ARBA00022516"/>
    </source>
</evidence>
<feature type="domain" description="UDP-3-O-[3-hydroxymyristoyl] glucosamine N-acyltransferase non-repeat region" evidence="7">
    <location>
        <begin position="23"/>
        <end position="87"/>
    </location>
</feature>
<dbReference type="InterPro" id="IPR020573">
    <property type="entry name" value="UDP_GlcNAc_AcTrfase_non-rep"/>
</dbReference>
<name>A0A8J7Y731_9EURY</name>
<evidence type="ECO:0000256" key="2">
    <source>
        <dbReference type="ARBA" id="ARBA00022556"/>
    </source>
</evidence>
<reference evidence="8 9" key="1">
    <citation type="submission" date="2021-06" db="EMBL/GenBank/DDBJ databases">
        <title>New haloarchaea isolates fom saline soil.</title>
        <authorList>
            <person name="Duran-Viseras A."/>
            <person name="Sanchez-Porro C.S."/>
            <person name="Ventosa A."/>
        </authorList>
    </citation>
    <scope>NUCLEOTIDE SEQUENCE [LARGE SCALE GENOMIC DNA]</scope>
    <source>
        <strain evidence="8 9">JCM 183640</strain>
    </source>
</reference>
<dbReference type="EMBL" id="JAHQXF010000002">
    <property type="protein sequence ID" value="MBV0925457.1"/>
    <property type="molecule type" value="Genomic_DNA"/>
</dbReference>
<dbReference type="GO" id="GO:0016410">
    <property type="term" value="F:N-acyltransferase activity"/>
    <property type="evidence" value="ECO:0007669"/>
    <property type="project" value="InterPro"/>
</dbReference>
<organism evidence="8 9">
    <name type="scientific">Haloarcula limicola</name>
    <dbReference type="NCBI Taxonomy" id="1429915"/>
    <lineage>
        <taxon>Archaea</taxon>
        <taxon>Methanobacteriati</taxon>
        <taxon>Methanobacteriota</taxon>
        <taxon>Stenosarchaea group</taxon>
        <taxon>Halobacteria</taxon>
        <taxon>Halobacteriales</taxon>
        <taxon>Haloarculaceae</taxon>
        <taxon>Haloarcula</taxon>
    </lineage>
</organism>
<proteinExistence type="predicted"/>
<dbReference type="PANTHER" id="PTHR43378:SF2">
    <property type="entry name" value="UDP-3-O-ACYLGLUCOSAMINE N-ACYLTRANSFERASE 1, MITOCHONDRIAL-RELATED"/>
    <property type="match status" value="1"/>
</dbReference>
<evidence type="ECO:0000256" key="4">
    <source>
        <dbReference type="ARBA" id="ARBA00022737"/>
    </source>
</evidence>
<dbReference type="Pfam" id="PF00132">
    <property type="entry name" value="Hexapep"/>
    <property type="match status" value="1"/>
</dbReference>
<keyword evidence="5" id="KW-0443">Lipid metabolism</keyword>
<evidence type="ECO:0000256" key="3">
    <source>
        <dbReference type="ARBA" id="ARBA00022679"/>
    </source>
</evidence>
<dbReference type="Gene3D" id="3.40.1390.10">
    <property type="entry name" value="MurE/MurF, N-terminal domain"/>
    <property type="match status" value="1"/>
</dbReference>
<keyword evidence="3" id="KW-0808">Transferase</keyword>
<keyword evidence="9" id="KW-1185">Reference proteome</keyword>
<dbReference type="PANTHER" id="PTHR43378">
    <property type="entry name" value="UDP-3-O-ACYLGLUCOSAMINE N-ACYLTRANSFERASE"/>
    <property type="match status" value="1"/>
</dbReference>